<dbReference type="PANTHER" id="PTHR31313:SF81">
    <property type="entry name" value="TY1 ENHANCER ACTIVATOR"/>
    <property type="match status" value="1"/>
</dbReference>
<name>A0A0H1B446_9EURO</name>
<dbReference type="EMBL" id="LDEV01003249">
    <property type="protein sequence ID" value="KLJ06214.1"/>
    <property type="molecule type" value="Genomic_DNA"/>
</dbReference>
<evidence type="ECO:0000256" key="4">
    <source>
        <dbReference type="ARBA" id="ARBA00023015"/>
    </source>
</evidence>
<dbReference type="InterPro" id="IPR036864">
    <property type="entry name" value="Zn2-C6_fun-type_DNA-bd_sf"/>
</dbReference>
<evidence type="ECO:0000259" key="10">
    <source>
        <dbReference type="PROSITE" id="PS50048"/>
    </source>
</evidence>
<feature type="coiled-coil region" evidence="8">
    <location>
        <begin position="161"/>
        <end position="188"/>
    </location>
</feature>
<evidence type="ECO:0000256" key="3">
    <source>
        <dbReference type="ARBA" id="ARBA00022833"/>
    </source>
</evidence>
<dbReference type="InterPro" id="IPR007219">
    <property type="entry name" value="XnlR_reg_dom"/>
</dbReference>
<feature type="compositionally biased region" description="Pro residues" evidence="9">
    <location>
        <begin position="728"/>
        <end position="741"/>
    </location>
</feature>
<sequence>MEPSNFYVPVYAPFMSGEDSVPATLMQENSSSENLKWEDGAAARSQPPGQHAQLQPPPPPPPTSSSPPFGPQPFQSGIIQRPWPDIQLHPHLQLQESQEAEPGQPVAKSGSVLTLACLNCRAKKIKCQPENGGCKKCKRLGIPCPGPEMDERKRPSSKRYIRELHSRIEELEKSLRESELHRRIQSREIITLYKLTQFPSYHPSPLIQSYPENVIAFLCDGRYHMDGRLKYGGPTSSLHLTLKEQEDGEPWSALEAWGARAAGTPYDGRFEVDSDTQNYLLDLYWKYQHTELQVFHQGAFMRDMAAGKTNFYSKALLYCIMACAARISPRPEIRALVLPPDKAYRGKQPPPPIHDYQCLFAEASRLLEEERKQPGITTIQSLLLLSVIYCAFSNDMTGLALANTACRLAIEMGLHRDCSNENIPQMDIEARQITFWGCFVFDRLWGLYLGRSFFLTLDENVTVPRPSGENASLPLHSLLAGSWASLLELVGLICENLNTNQRAMVEISSLGDRLQQWYARLDPQLYYRKDGLPSIAVMHMQYCAAIIILYRPLAGFGKVDTRKLETADKFRNICVEHAIKIAHYLTDYRAYHSDATTLSGIALHIIEMACTILISDIAERVKTTDVTSEYTYLAVCVQTLLELEQTYLVAQKVRKILKKVIDLCNLDSRRLKQLATYMDAQFEPPPVFAAETRSNPSSRIPFLDEFAAHRDSTDIRTQEEQHPSTEPYNPPPQTLRVPNPPVSATQSYHQFAQQDIFHTYGLPFDDTHHFEQ</sequence>
<dbReference type="Gene3D" id="4.10.240.10">
    <property type="entry name" value="Zn(2)-C6 fungal-type DNA-binding domain"/>
    <property type="match status" value="1"/>
</dbReference>
<dbReference type="GO" id="GO:0003677">
    <property type="term" value="F:DNA binding"/>
    <property type="evidence" value="ECO:0007669"/>
    <property type="project" value="UniProtKB-KW"/>
</dbReference>
<gene>
    <name evidence="11" type="ORF">EMPG_10363</name>
</gene>
<feature type="domain" description="Zn(2)-C6 fungal-type" evidence="10">
    <location>
        <begin position="116"/>
        <end position="144"/>
    </location>
</feature>
<dbReference type="OrthoDB" id="2154091at2759"/>
<comment type="subcellular location">
    <subcellularLocation>
        <location evidence="1">Nucleus</location>
    </subcellularLocation>
</comment>
<feature type="compositionally biased region" description="Pro residues" evidence="9">
    <location>
        <begin position="55"/>
        <end position="71"/>
    </location>
</feature>
<keyword evidence="6" id="KW-0804">Transcription</keyword>
<dbReference type="CDD" id="cd12148">
    <property type="entry name" value="fungal_TF_MHR"/>
    <property type="match status" value="1"/>
</dbReference>
<keyword evidence="8" id="KW-0175">Coiled coil</keyword>
<dbReference type="SMART" id="SM00906">
    <property type="entry name" value="Fungal_trans"/>
    <property type="match status" value="1"/>
</dbReference>
<keyword evidence="5" id="KW-0238">DNA-binding</keyword>
<dbReference type="STRING" id="2060906.A0A0H1B446"/>
<evidence type="ECO:0000256" key="2">
    <source>
        <dbReference type="ARBA" id="ARBA00022723"/>
    </source>
</evidence>
<keyword evidence="3" id="KW-0862">Zinc</keyword>
<evidence type="ECO:0000256" key="7">
    <source>
        <dbReference type="ARBA" id="ARBA00023242"/>
    </source>
</evidence>
<dbReference type="SUPFAM" id="SSF57701">
    <property type="entry name" value="Zn2/Cys6 DNA-binding domain"/>
    <property type="match status" value="1"/>
</dbReference>
<evidence type="ECO:0000256" key="5">
    <source>
        <dbReference type="ARBA" id="ARBA00023125"/>
    </source>
</evidence>
<dbReference type="PANTHER" id="PTHR31313">
    <property type="entry name" value="TY1 ENHANCER ACTIVATOR"/>
    <property type="match status" value="1"/>
</dbReference>
<dbReference type="GO" id="GO:0005634">
    <property type="term" value="C:nucleus"/>
    <property type="evidence" value="ECO:0007669"/>
    <property type="project" value="UniProtKB-SubCell"/>
</dbReference>
<feature type="region of interest" description="Disordered" evidence="9">
    <location>
        <begin position="27"/>
        <end position="78"/>
    </location>
</feature>
<keyword evidence="12" id="KW-1185">Reference proteome</keyword>
<dbReference type="Proteomes" id="UP000053573">
    <property type="component" value="Unassembled WGS sequence"/>
</dbReference>
<evidence type="ECO:0000313" key="12">
    <source>
        <dbReference type="Proteomes" id="UP000053573"/>
    </source>
</evidence>
<keyword evidence="2" id="KW-0479">Metal-binding</keyword>
<feature type="compositionally biased region" description="Basic and acidic residues" evidence="9">
    <location>
        <begin position="713"/>
        <end position="723"/>
    </location>
</feature>
<dbReference type="PROSITE" id="PS00463">
    <property type="entry name" value="ZN2_CY6_FUNGAL_1"/>
    <property type="match status" value="1"/>
</dbReference>
<comment type="caution">
    <text evidence="11">The sequence shown here is derived from an EMBL/GenBank/DDBJ whole genome shotgun (WGS) entry which is preliminary data.</text>
</comment>
<dbReference type="GO" id="GO:0008270">
    <property type="term" value="F:zinc ion binding"/>
    <property type="evidence" value="ECO:0007669"/>
    <property type="project" value="InterPro"/>
</dbReference>
<dbReference type="GO" id="GO:0000981">
    <property type="term" value="F:DNA-binding transcription factor activity, RNA polymerase II-specific"/>
    <property type="evidence" value="ECO:0007669"/>
    <property type="project" value="InterPro"/>
</dbReference>
<evidence type="ECO:0000256" key="9">
    <source>
        <dbReference type="SAM" id="MobiDB-lite"/>
    </source>
</evidence>
<feature type="region of interest" description="Disordered" evidence="9">
    <location>
        <begin position="713"/>
        <end position="743"/>
    </location>
</feature>
<dbReference type="InterPro" id="IPR051615">
    <property type="entry name" value="Transcr_Regulatory_Elem"/>
</dbReference>
<evidence type="ECO:0000256" key="1">
    <source>
        <dbReference type="ARBA" id="ARBA00004123"/>
    </source>
</evidence>
<dbReference type="SMART" id="SM00066">
    <property type="entry name" value="GAL4"/>
    <property type="match status" value="1"/>
</dbReference>
<organism evidence="11 12">
    <name type="scientific">Blastomyces silverae</name>
    <dbReference type="NCBI Taxonomy" id="2060906"/>
    <lineage>
        <taxon>Eukaryota</taxon>
        <taxon>Fungi</taxon>
        <taxon>Dikarya</taxon>
        <taxon>Ascomycota</taxon>
        <taxon>Pezizomycotina</taxon>
        <taxon>Eurotiomycetes</taxon>
        <taxon>Eurotiomycetidae</taxon>
        <taxon>Onygenales</taxon>
        <taxon>Ajellomycetaceae</taxon>
        <taxon>Blastomyces</taxon>
    </lineage>
</organism>
<dbReference type="Pfam" id="PF00172">
    <property type="entry name" value="Zn_clus"/>
    <property type="match status" value="1"/>
</dbReference>
<dbReference type="InterPro" id="IPR001138">
    <property type="entry name" value="Zn2Cys6_DnaBD"/>
</dbReference>
<protein>
    <recommendedName>
        <fullName evidence="10">Zn(2)-C6 fungal-type domain-containing protein</fullName>
    </recommendedName>
</protein>
<keyword evidence="4" id="KW-0805">Transcription regulation</keyword>
<dbReference type="PROSITE" id="PS50048">
    <property type="entry name" value="ZN2_CY6_FUNGAL_2"/>
    <property type="match status" value="1"/>
</dbReference>
<accession>A0A0H1B446</accession>
<evidence type="ECO:0000256" key="6">
    <source>
        <dbReference type="ARBA" id="ARBA00023163"/>
    </source>
</evidence>
<dbReference type="AlphaFoldDB" id="A0A0H1B446"/>
<reference evidence="12" key="1">
    <citation type="journal article" date="2015" name="PLoS Genet.">
        <title>The dynamic genome and transcriptome of the human fungal pathogen Blastomyces and close relative Emmonsia.</title>
        <authorList>
            <person name="Munoz J.F."/>
            <person name="Gauthier G.M."/>
            <person name="Desjardins C.A."/>
            <person name="Gallo J.E."/>
            <person name="Holder J."/>
            <person name="Sullivan T.D."/>
            <person name="Marty A.J."/>
            <person name="Carmen J.C."/>
            <person name="Chen Z."/>
            <person name="Ding L."/>
            <person name="Gujja S."/>
            <person name="Magrini V."/>
            <person name="Misas E."/>
            <person name="Mitreva M."/>
            <person name="Priest M."/>
            <person name="Saif S."/>
            <person name="Whiston E.A."/>
            <person name="Young S."/>
            <person name="Zeng Q."/>
            <person name="Goldman W.E."/>
            <person name="Mardis E.R."/>
            <person name="Taylor J.W."/>
            <person name="McEwen J.G."/>
            <person name="Clay O.K."/>
            <person name="Klein B.S."/>
            <person name="Cuomo C.A."/>
        </authorList>
    </citation>
    <scope>NUCLEOTIDE SEQUENCE [LARGE SCALE GENOMIC DNA]</scope>
    <source>
        <strain evidence="12">UAMH 139</strain>
    </source>
</reference>
<dbReference type="CDD" id="cd00067">
    <property type="entry name" value="GAL4"/>
    <property type="match status" value="1"/>
</dbReference>
<keyword evidence="7" id="KW-0539">Nucleus</keyword>
<proteinExistence type="predicted"/>
<dbReference type="GO" id="GO:0006351">
    <property type="term" value="P:DNA-templated transcription"/>
    <property type="evidence" value="ECO:0007669"/>
    <property type="project" value="InterPro"/>
</dbReference>
<evidence type="ECO:0000313" key="11">
    <source>
        <dbReference type="EMBL" id="KLJ06214.1"/>
    </source>
</evidence>
<dbReference type="Pfam" id="PF04082">
    <property type="entry name" value="Fungal_trans"/>
    <property type="match status" value="1"/>
</dbReference>
<evidence type="ECO:0000256" key="8">
    <source>
        <dbReference type="SAM" id="Coils"/>
    </source>
</evidence>